<evidence type="ECO:0000313" key="2">
    <source>
        <dbReference type="EMBL" id="TGE16444.1"/>
    </source>
</evidence>
<comment type="caution">
    <text evidence="2">The sequence shown here is derived from an EMBL/GenBank/DDBJ whole genome shotgun (WGS) entry which is preliminary data.</text>
</comment>
<sequence length="282" mass="32907">MSRGKKILLGFLLTMSLAVVAVVAWAWWRHAFEQRAEASYDPMMLPSRSRQLLPLADTLNRPERLALFRRYDIARLWLLGSEDPVQNGFVGPHHQRLEVVFQQARQDQQTPGLFHVRALMRLRHRITPLQGQIQLRQVRQHGQRNKQNPQLQVYTAVGSFTFWSRQSKQRLLQGTAAIDFDTSDKQECSLYADNLSMKHNTRCFAFEGYYYHNQQRQSALWAADFARLAAEVLSDFNVGGRHVTVNPKYARYGWNEYYQNDEWWAEKSVATRSRPAAQPEKL</sequence>
<gene>
    <name evidence="2" type="ORF">E5J99_09975</name>
</gene>
<keyword evidence="1" id="KW-1133">Transmembrane helix</keyword>
<keyword evidence="1" id="KW-0472">Membrane</keyword>
<dbReference type="RefSeq" id="WP_135497583.1">
    <property type="nucleotide sequence ID" value="NZ_SRLD01000016.1"/>
</dbReference>
<organism evidence="2 3">
    <name type="scientific">Hymenobacter elongatus</name>
    <dbReference type="NCBI Taxonomy" id="877208"/>
    <lineage>
        <taxon>Bacteria</taxon>
        <taxon>Pseudomonadati</taxon>
        <taxon>Bacteroidota</taxon>
        <taxon>Cytophagia</taxon>
        <taxon>Cytophagales</taxon>
        <taxon>Hymenobacteraceae</taxon>
        <taxon>Hymenobacter</taxon>
    </lineage>
</organism>
<dbReference type="Proteomes" id="UP000297739">
    <property type="component" value="Unassembled WGS sequence"/>
</dbReference>
<name>A0A4Z0PKJ4_9BACT</name>
<reference evidence="2 3" key="1">
    <citation type="submission" date="2019-04" db="EMBL/GenBank/DDBJ databases">
        <authorList>
            <person name="Feng G."/>
            <person name="Zhang J."/>
            <person name="Zhu H."/>
        </authorList>
    </citation>
    <scope>NUCLEOTIDE SEQUENCE [LARGE SCALE GENOMIC DNA]</scope>
    <source>
        <strain evidence="2 3">JCM 17223</strain>
    </source>
</reference>
<keyword evidence="3" id="KW-1185">Reference proteome</keyword>
<dbReference type="OrthoDB" id="880022at2"/>
<proteinExistence type="predicted"/>
<feature type="transmembrane region" description="Helical" evidence="1">
    <location>
        <begin position="7"/>
        <end position="28"/>
    </location>
</feature>
<dbReference type="EMBL" id="SRLD01000016">
    <property type="protein sequence ID" value="TGE16444.1"/>
    <property type="molecule type" value="Genomic_DNA"/>
</dbReference>
<dbReference type="AlphaFoldDB" id="A0A4Z0PKJ4"/>
<protein>
    <submittedName>
        <fullName evidence="2">Uncharacterized protein</fullName>
    </submittedName>
</protein>
<evidence type="ECO:0000256" key="1">
    <source>
        <dbReference type="SAM" id="Phobius"/>
    </source>
</evidence>
<keyword evidence="1" id="KW-0812">Transmembrane</keyword>
<accession>A0A4Z0PKJ4</accession>
<evidence type="ECO:0000313" key="3">
    <source>
        <dbReference type="Proteomes" id="UP000297739"/>
    </source>
</evidence>